<dbReference type="InterPro" id="IPR011990">
    <property type="entry name" value="TPR-like_helical_dom_sf"/>
</dbReference>
<organism evidence="2">
    <name type="scientific">uncultured bacterium</name>
    <name type="common">gcode 4</name>
    <dbReference type="NCBI Taxonomy" id="1234023"/>
    <lineage>
        <taxon>Bacteria</taxon>
        <taxon>environmental samples</taxon>
    </lineage>
</organism>
<accession>K2GZ14</accession>
<reference evidence="2" key="1">
    <citation type="journal article" date="2012" name="Science">
        <title>Fermentation, hydrogen, and sulfur metabolism in multiple uncultivated bacterial phyla.</title>
        <authorList>
            <person name="Wrighton K.C."/>
            <person name="Thomas B.C."/>
            <person name="Sharon I."/>
            <person name="Miller C.S."/>
            <person name="Castelle C.J."/>
            <person name="VerBerkmoes N.C."/>
            <person name="Wilkins M.J."/>
            <person name="Hettich R.L."/>
            <person name="Lipton M.S."/>
            <person name="Williams K.H."/>
            <person name="Long P.E."/>
            <person name="Banfield J.F."/>
        </authorList>
    </citation>
    <scope>NUCLEOTIDE SEQUENCE [LARGE SCALE GENOMIC DNA]</scope>
</reference>
<name>K2GZ14_9BACT</name>
<proteinExistence type="predicted"/>
<dbReference type="Gene3D" id="1.25.40.10">
    <property type="entry name" value="Tetratricopeptide repeat domain"/>
    <property type="match status" value="1"/>
</dbReference>
<keyword evidence="1" id="KW-0472">Membrane</keyword>
<dbReference type="EMBL" id="AMFJ01000302">
    <property type="protein sequence ID" value="EKE28690.1"/>
    <property type="molecule type" value="Genomic_DNA"/>
</dbReference>
<keyword evidence="1" id="KW-1133">Transmembrane helix</keyword>
<evidence type="ECO:0000313" key="2">
    <source>
        <dbReference type="EMBL" id="EKE28690.1"/>
    </source>
</evidence>
<evidence type="ECO:0008006" key="3">
    <source>
        <dbReference type="Google" id="ProtNLM"/>
    </source>
</evidence>
<gene>
    <name evidence="2" type="ORF">ACD_3C00028G0004</name>
</gene>
<feature type="transmembrane region" description="Helical" evidence="1">
    <location>
        <begin position="319"/>
        <end position="340"/>
    </location>
</feature>
<evidence type="ECO:0000256" key="1">
    <source>
        <dbReference type="SAM" id="Phobius"/>
    </source>
</evidence>
<sequence length="370" mass="44682">METAKWKVLDWISLYNEWEYEKAIKLFQDVLKEKNIDELAMFYLWNTFWALWKFNKAIEVFDEILNFDSGNEKVLKAKEIFENLEKNSWDRLVVSQPRKQDAWEFNFPSVELVGAQEELKKQISVRNPSVQKKKKGSDKYIHSLEIYEKATNETNIYDFLKSSEAEKFLATSEAKNIKNIIDNIWTNPFDKAEILNHIRAGNNENLIRFIKSIRLRNSILDYLADFNVIPPKKYITISTQIVNINADFWLAFLMFNLWEHKYNEIIMKLWKSPINDLEIKKDITWEPVKIWILKVLSNFFMGIFSFEKAFENENNKLKYFQYLFIFLWFVWVLILLGYWFKMWAFNVDIRWEVNSNWKSTNKVYRINSNF</sequence>
<dbReference type="AlphaFoldDB" id="K2GZ14"/>
<keyword evidence="1" id="KW-0812">Transmembrane</keyword>
<protein>
    <recommendedName>
        <fullName evidence="3">Tetratricopeptide repeat protein</fullName>
    </recommendedName>
</protein>
<comment type="caution">
    <text evidence="2">The sequence shown here is derived from an EMBL/GenBank/DDBJ whole genome shotgun (WGS) entry which is preliminary data.</text>
</comment>
<dbReference type="SUPFAM" id="SSF48452">
    <property type="entry name" value="TPR-like"/>
    <property type="match status" value="1"/>
</dbReference>